<reference evidence="1 2" key="1">
    <citation type="submission" date="2020-09" db="EMBL/GenBank/DDBJ databases">
        <title>De no assembly of potato wild relative species, Solanum commersonii.</title>
        <authorList>
            <person name="Cho K."/>
        </authorList>
    </citation>
    <scope>NUCLEOTIDE SEQUENCE [LARGE SCALE GENOMIC DNA]</scope>
    <source>
        <strain evidence="1">LZ3.2</strain>
        <tissue evidence="1">Leaf</tissue>
    </source>
</reference>
<evidence type="ECO:0000313" key="1">
    <source>
        <dbReference type="EMBL" id="KAG5609507.1"/>
    </source>
</evidence>
<name>A0A9J5Z918_SOLCO</name>
<comment type="caution">
    <text evidence="1">The sequence shown here is derived from an EMBL/GenBank/DDBJ whole genome shotgun (WGS) entry which is preliminary data.</text>
</comment>
<feature type="non-terminal residue" evidence="1">
    <location>
        <position position="206"/>
    </location>
</feature>
<evidence type="ECO:0000313" key="2">
    <source>
        <dbReference type="Proteomes" id="UP000824120"/>
    </source>
</evidence>
<organism evidence="1 2">
    <name type="scientific">Solanum commersonii</name>
    <name type="common">Commerson's wild potato</name>
    <name type="synonym">Commerson's nightshade</name>
    <dbReference type="NCBI Taxonomy" id="4109"/>
    <lineage>
        <taxon>Eukaryota</taxon>
        <taxon>Viridiplantae</taxon>
        <taxon>Streptophyta</taxon>
        <taxon>Embryophyta</taxon>
        <taxon>Tracheophyta</taxon>
        <taxon>Spermatophyta</taxon>
        <taxon>Magnoliopsida</taxon>
        <taxon>eudicotyledons</taxon>
        <taxon>Gunneridae</taxon>
        <taxon>Pentapetalae</taxon>
        <taxon>asterids</taxon>
        <taxon>lamiids</taxon>
        <taxon>Solanales</taxon>
        <taxon>Solanaceae</taxon>
        <taxon>Solanoideae</taxon>
        <taxon>Solaneae</taxon>
        <taxon>Solanum</taxon>
    </lineage>
</organism>
<accession>A0A9J5Z918</accession>
<proteinExistence type="predicted"/>
<keyword evidence="2" id="KW-1185">Reference proteome</keyword>
<protein>
    <submittedName>
        <fullName evidence="1">Uncharacterized protein</fullName>
    </submittedName>
</protein>
<dbReference type="AlphaFoldDB" id="A0A9J5Z918"/>
<dbReference type="OrthoDB" id="10423318at2759"/>
<gene>
    <name evidence="1" type="ORF">H5410_020788</name>
</gene>
<dbReference type="Proteomes" id="UP000824120">
    <property type="component" value="Chromosome 4"/>
</dbReference>
<sequence>TILVHGKVVDLDILSSLDCPIKPFFEFQGWANIFFIPMKVYEPLIRLFYANLQSPKAAEMISLVLGRCIFLDCKKAKRELDIDPSAPRPSHLGPKDLSFETRVITHIVATTLLPRVRSHSTLYLCVAHAHRPYVFYDCNEIKGRLLKDILLATHFKIDVIKKVTKETGANVARIAGSKSISTSLSSRFVEMSTTIVNTLTYFLLPR</sequence>
<dbReference type="EMBL" id="JACXVP010000004">
    <property type="protein sequence ID" value="KAG5609507.1"/>
    <property type="molecule type" value="Genomic_DNA"/>
</dbReference>